<protein>
    <submittedName>
        <fullName evidence="1">Uncharacterized protein</fullName>
    </submittedName>
</protein>
<dbReference type="Proteomes" id="UP001642360">
    <property type="component" value="Unassembled WGS sequence"/>
</dbReference>
<keyword evidence="2" id="KW-1185">Reference proteome</keyword>
<dbReference type="AlphaFoldDB" id="A0ABC8T2A5"/>
<accession>A0ABC8T2A5</accession>
<proteinExistence type="predicted"/>
<organism evidence="1 2">
    <name type="scientific">Ilex paraguariensis</name>
    <name type="common">yerba mate</name>
    <dbReference type="NCBI Taxonomy" id="185542"/>
    <lineage>
        <taxon>Eukaryota</taxon>
        <taxon>Viridiplantae</taxon>
        <taxon>Streptophyta</taxon>
        <taxon>Embryophyta</taxon>
        <taxon>Tracheophyta</taxon>
        <taxon>Spermatophyta</taxon>
        <taxon>Magnoliopsida</taxon>
        <taxon>eudicotyledons</taxon>
        <taxon>Gunneridae</taxon>
        <taxon>Pentapetalae</taxon>
        <taxon>asterids</taxon>
        <taxon>campanulids</taxon>
        <taxon>Aquifoliales</taxon>
        <taxon>Aquifoliaceae</taxon>
        <taxon>Ilex</taxon>
    </lineage>
</organism>
<evidence type="ECO:0000313" key="2">
    <source>
        <dbReference type="Proteomes" id="UP001642360"/>
    </source>
</evidence>
<sequence>MESIESFSVRVANGEKLICDGLYKDVPIWLQGIKEVLGKLASDLESVKDFELADGLLKYHSRVVVPFDDPLRRDIMQHFHDSMVGGYYGVYRTV</sequence>
<dbReference type="EMBL" id="CAUOFW020003992">
    <property type="protein sequence ID" value="CAK9163330.1"/>
    <property type="molecule type" value="Genomic_DNA"/>
</dbReference>
<comment type="caution">
    <text evidence="1">The sequence shown here is derived from an EMBL/GenBank/DDBJ whole genome shotgun (WGS) entry which is preliminary data.</text>
</comment>
<name>A0ABC8T2A5_9AQUA</name>
<gene>
    <name evidence="1" type="ORF">ILEXP_LOCUS32371</name>
</gene>
<evidence type="ECO:0000313" key="1">
    <source>
        <dbReference type="EMBL" id="CAK9163330.1"/>
    </source>
</evidence>
<reference evidence="1 2" key="1">
    <citation type="submission" date="2024-02" db="EMBL/GenBank/DDBJ databases">
        <authorList>
            <person name="Vignale AGUSTIN F."/>
            <person name="Sosa J E."/>
            <person name="Modenutti C."/>
        </authorList>
    </citation>
    <scope>NUCLEOTIDE SEQUENCE [LARGE SCALE GENOMIC DNA]</scope>
</reference>
<feature type="non-terminal residue" evidence="1">
    <location>
        <position position="94"/>
    </location>
</feature>